<sequence>MTDTDRLILQSLAEGFGVSLLVGAVITLLMLAKSLRDFARTGPQIAEGVLSHYRLYLAYALGRLTFYAFLISTLMAFVGSILYVGGMALLGYDFDITVAIVAASSSLLVLSGRQFLRKLLYSPGLIASSSHYSMTHFYALWEQLTPARLRALDIVLWGATAAWLGAALVSLAGAADWLGFGLILCISLAYIIVMSLSAWQREPRPVKARGDRSRPNIIMIGADTLRADRVNGMGYPRELTPTLEALAGRATRFTDCYVPCARTAPSLASMLTGTWPHTHGVRDNFLSPADTHLPVAALPDILRRQGYRTAAVGDWAISDLNKLDFGFEYTEMPHDQWNIKYLLRQGPKDIRLFLSLFTQNLFGKMLLPEIYYLGGHPLTEEVGRDTRRMIARLAQRDEPFFLMSFMATTHPPFASKYPYYTMYADREYRGESKFAMARLRDPFEIIRRQGEPKTEFDLDQIINLYDGCVKNFDDELKRILDYLEDSGLSDNTVVVIFSDHGMEFFEHETWGQGNSAIGDFSARVPLIIADPRNRQQQTVSSVVRTVDLAPTLLDLIGAPRDGGMEGVSLARFMHGEPADEDLPAFYETGVWLTDLPGTPDGHLRYPSLPELLEVPDKASGMISLKPEFQDIVVAAKDRMVRLGEWKLTYQPLEDGSIYQLFNIREDPACRHNVIDRNPEIAARLKSKLECWMHD</sequence>
<organism evidence="4 5">
    <name type="scientific">Candidatus Tenderia electrophaga</name>
    <dbReference type="NCBI Taxonomy" id="1748243"/>
    <lineage>
        <taxon>Bacteria</taxon>
        <taxon>Pseudomonadati</taxon>
        <taxon>Pseudomonadota</taxon>
        <taxon>Gammaproteobacteria</taxon>
        <taxon>Candidatus Tenderiales</taxon>
        <taxon>Candidatus Tenderiaceae</taxon>
        <taxon>Candidatus Tenderia</taxon>
    </lineage>
</organism>
<feature type="transmembrane region" description="Helical" evidence="2">
    <location>
        <begin position="154"/>
        <end position="172"/>
    </location>
</feature>
<dbReference type="InterPro" id="IPR050738">
    <property type="entry name" value="Sulfatase"/>
</dbReference>
<comment type="similarity">
    <text evidence="1">Belongs to the sulfatase family.</text>
</comment>
<dbReference type="EMBL" id="CP013099">
    <property type="protein sequence ID" value="ALP54071.1"/>
    <property type="molecule type" value="Genomic_DNA"/>
</dbReference>
<dbReference type="InterPro" id="IPR017850">
    <property type="entry name" value="Alkaline_phosphatase_core_sf"/>
</dbReference>
<name>A0A0S2TFZ0_9GAMM</name>
<feature type="transmembrane region" description="Helical" evidence="2">
    <location>
        <begin position="12"/>
        <end position="32"/>
    </location>
</feature>
<dbReference type="PANTHER" id="PTHR42693">
    <property type="entry name" value="ARYLSULFATASE FAMILY MEMBER"/>
    <property type="match status" value="1"/>
</dbReference>
<dbReference type="SUPFAM" id="SSF53649">
    <property type="entry name" value="Alkaline phosphatase-like"/>
    <property type="match status" value="1"/>
</dbReference>
<evidence type="ECO:0000313" key="5">
    <source>
        <dbReference type="Proteomes" id="UP000055136"/>
    </source>
</evidence>
<dbReference type="InterPro" id="IPR000917">
    <property type="entry name" value="Sulfatase_N"/>
</dbReference>
<keyword evidence="2" id="KW-0812">Transmembrane</keyword>
<keyword evidence="2" id="KW-1133">Transmembrane helix</keyword>
<gene>
    <name evidence="4" type="ORF">Tel_13540</name>
</gene>
<evidence type="ECO:0000259" key="3">
    <source>
        <dbReference type="Pfam" id="PF00884"/>
    </source>
</evidence>
<evidence type="ECO:0000256" key="2">
    <source>
        <dbReference type="SAM" id="Phobius"/>
    </source>
</evidence>
<protein>
    <recommendedName>
        <fullName evidence="3">Sulfatase N-terminal domain-containing protein</fullName>
    </recommendedName>
</protein>
<dbReference type="CDD" id="cd16148">
    <property type="entry name" value="sulfatase_like"/>
    <property type="match status" value="1"/>
</dbReference>
<feature type="transmembrane region" description="Helical" evidence="2">
    <location>
        <begin position="64"/>
        <end position="84"/>
    </location>
</feature>
<dbReference type="PANTHER" id="PTHR42693:SF33">
    <property type="entry name" value="ARYLSULFATASE"/>
    <property type="match status" value="1"/>
</dbReference>
<dbReference type="Gene3D" id="3.40.720.10">
    <property type="entry name" value="Alkaline Phosphatase, subunit A"/>
    <property type="match status" value="1"/>
</dbReference>
<proteinExistence type="inferred from homology"/>
<dbReference type="KEGG" id="tee:Tel_13540"/>
<accession>A0A0S2TFZ0</accession>
<dbReference type="Gene3D" id="3.30.1120.10">
    <property type="match status" value="1"/>
</dbReference>
<feature type="domain" description="Sulfatase N-terminal" evidence="3">
    <location>
        <begin position="215"/>
        <end position="557"/>
    </location>
</feature>
<keyword evidence="5" id="KW-1185">Reference proteome</keyword>
<feature type="transmembrane region" description="Helical" evidence="2">
    <location>
        <begin position="178"/>
        <end position="199"/>
    </location>
</feature>
<dbReference type="GO" id="GO:0004065">
    <property type="term" value="F:arylsulfatase activity"/>
    <property type="evidence" value="ECO:0007669"/>
    <property type="project" value="TreeGrafter"/>
</dbReference>
<reference evidence="4" key="1">
    <citation type="submission" date="2015-10" db="EMBL/GenBank/DDBJ databases">
        <title>Description of Candidatus Tenderia electrophaga gen. nov, sp. nov., an Uncultivated Electroautotroph from a Biocathode Enrichment.</title>
        <authorList>
            <person name="Eddie B.J."/>
            <person name="Malanoski A.P."/>
            <person name="Wang Z."/>
            <person name="Hall R.J."/>
            <person name="Oh S.D."/>
            <person name="Heiner C."/>
            <person name="Lin B."/>
            <person name="Strycharz-Glaven S.M."/>
        </authorList>
    </citation>
    <scope>NUCLEOTIDE SEQUENCE [LARGE SCALE GENOMIC DNA]</scope>
    <source>
        <strain evidence="4">NRL1</strain>
    </source>
</reference>
<dbReference type="AlphaFoldDB" id="A0A0S2TFZ0"/>
<feature type="transmembrane region" description="Helical" evidence="2">
    <location>
        <begin position="90"/>
        <end position="110"/>
    </location>
</feature>
<evidence type="ECO:0000256" key="1">
    <source>
        <dbReference type="ARBA" id="ARBA00008779"/>
    </source>
</evidence>
<dbReference type="STRING" id="1748243.Tel_13540"/>
<dbReference type="Proteomes" id="UP000055136">
    <property type="component" value="Chromosome"/>
</dbReference>
<dbReference type="Pfam" id="PF00884">
    <property type="entry name" value="Sulfatase"/>
    <property type="match status" value="1"/>
</dbReference>
<keyword evidence="2" id="KW-0472">Membrane</keyword>
<evidence type="ECO:0000313" key="4">
    <source>
        <dbReference type="EMBL" id="ALP54071.1"/>
    </source>
</evidence>